<keyword evidence="3" id="KW-1185">Reference proteome</keyword>
<accession>A0A7X1N5J7</accession>
<dbReference type="GO" id="GO:0005694">
    <property type="term" value="C:chromosome"/>
    <property type="evidence" value="ECO:0007669"/>
    <property type="project" value="TreeGrafter"/>
</dbReference>
<name>A0A7X1N5J7_9BURK</name>
<dbReference type="GO" id="GO:0007059">
    <property type="term" value="P:chromosome segregation"/>
    <property type="evidence" value="ECO:0007669"/>
    <property type="project" value="TreeGrafter"/>
</dbReference>
<dbReference type="Pfam" id="PF02195">
    <property type="entry name" value="ParB_N"/>
    <property type="match status" value="1"/>
</dbReference>
<dbReference type="SMART" id="SM00470">
    <property type="entry name" value="ParB"/>
    <property type="match status" value="1"/>
</dbReference>
<gene>
    <name evidence="2" type="ORF">GCT13_02265</name>
</gene>
<dbReference type="Pfam" id="PF07506">
    <property type="entry name" value="RepB"/>
    <property type="match status" value="1"/>
</dbReference>
<dbReference type="InterPro" id="IPR011111">
    <property type="entry name" value="Plasmid_RepB"/>
</dbReference>
<dbReference type="SUPFAM" id="SSF110849">
    <property type="entry name" value="ParB/Sulfiredoxin"/>
    <property type="match status" value="1"/>
</dbReference>
<reference evidence="2 3" key="1">
    <citation type="submission" date="2019-10" db="EMBL/GenBank/DDBJ databases">
        <title>Paraburkholderia sp. isolated from nodules of Mimosa pudica from Brazilian Atlantic Forest soils.</title>
        <authorList>
            <person name="Paulitsch F."/>
            <person name="Hungria M."/>
            <person name="Dall'Agnol R."/>
        </authorList>
    </citation>
    <scope>NUCLEOTIDE SEQUENCE [LARGE SCALE GENOMIC DNA]</scope>
    <source>
        <strain evidence="2 3">CNPSo 3157</strain>
    </source>
</reference>
<dbReference type="CDD" id="cd16411">
    <property type="entry name" value="ParB_N_like"/>
    <property type="match status" value="1"/>
</dbReference>
<dbReference type="Proteomes" id="UP000484381">
    <property type="component" value="Unassembled WGS sequence"/>
</dbReference>
<organism evidence="2 3">
    <name type="scientific">Paraburkholderia franconis</name>
    <dbReference type="NCBI Taxonomy" id="2654983"/>
    <lineage>
        <taxon>Bacteria</taxon>
        <taxon>Pseudomonadati</taxon>
        <taxon>Pseudomonadota</taxon>
        <taxon>Betaproteobacteria</taxon>
        <taxon>Burkholderiales</taxon>
        <taxon>Burkholderiaceae</taxon>
        <taxon>Paraburkholderia</taxon>
    </lineage>
</organism>
<dbReference type="InterPro" id="IPR003115">
    <property type="entry name" value="ParB_N"/>
</dbReference>
<dbReference type="RefSeq" id="WP_152755160.1">
    <property type="nucleotide sequence ID" value="NZ_WHNP01000002.1"/>
</dbReference>
<feature type="domain" description="ParB-like N-terminal" evidence="1">
    <location>
        <begin position="10"/>
        <end position="101"/>
    </location>
</feature>
<sequence>MNSLTTTSIVDIPLDRIRVINPRGRGKRQHRAIVESIASVGLKRPITVSPHNGPDGEVSYDLVCGQGRIEAVRMLGHSTIPARVVETDERGCLEMSLVENVARRNHAPVELLRDVDGLVKSGQPLDEVAAKVGLSLSYLQSLLTLLGQGEERLVGAVERGTLPVGLAISIARSTDTELQLALADAYADGTLKARQLAVVRRIIDQRLKNRGCQKSRTRPVTARGALNSETLRKIYVRESERQHLLIKKADMVHAQLSLVVSSLRELLRNPEFVDLMRRENLASMPRVLADRINGVNSHEPA</sequence>
<comment type="caution">
    <text evidence="2">The sequence shown here is derived from an EMBL/GenBank/DDBJ whole genome shotgun (WGS) entry which is preliminary data.</text>
</comment>
<dbReference type="PANTHER" id="PTHR33375">
    <property type="entry name" value="CHROMOSOME-PARTITIONING PROTEIN PARB-RELATED"/>
    <property type="match status" value="1"/>
</dbReference>
<dbReference type="InterPro" id="IPR050336">
    <property type="entry name" value="Chromosome_partition/occlusion"/>
</dbReference>
<dbReference type="EMBL" id="WHNP01000002">
    <property type="protein sequence ID" value="MPW15768.1"/>
    <property type="molecule type" value="Genomic_DNA"/>
</dbReference>
<dbReference type="AlphaFoldDB" id="A0A7X1N5J7"/>
<dbReference type="PANTHER" id="PTHR33375:SF1">
    <property type="entry name" value="CHROMOSOME-PARTITIONING PROTEIN PARB-RELATED"/>
    <property type="match status" value="1"/>
</dbReference>
<protein>
    <submittedName>
        <fullName evidence="2">Chromosome partitioning protein ParB</fullName>
    </submittedName>
</protein>
<proteinExistence type="predicted"/>
<dbReference type="SUPFAM" id="SSF109709">
    <property type="entry name" value="KorB DNA-binding domain-like"/>
    <property type="match status" value="1"/>
</dbReference>
<dbReference type="InterPro" id="IPR036086">
    <property type="entry name" value="ParB/Sulfiredoxin_sf"/>
</dbReference>
<evidence type="ECO:0000313" key="3">
    <source>
        <dbReference type="Proteomes" id="UP000484381"/>
    </source>
</evidence>
<evidence type="ECO:0000259" key="1">
    <source>
        <dbReference type="SMART" id="SM00470"/>
    </source>
</evidence>
<dbReference type="Gene3D" id="1.10.10.2830">
    <property type="match status" value="1"/>
</dbReference>
<dbReference type="Gene3D" id="3.90.1530.30">
    <property type="match status" value="1"/>
</dbReference>
<evidence type="ECO:0000313" key="2">
    <source>
        <dbReference type="EMBL" id="MPW15768.1"/>
    </source>
</evidence>